<sequence length="135" mass="14591">MYFVVHPQDPRSAIRATLHPQSARGVRHASAACARTVTPFSPSGARTPRSTRPAAPVTECAVSGLGSNAPYSRTYRGRTERPPPTVPAPLGSLRRCDNLIHVNDNRTHASPNCERAHTLHTSILYTLVSARSTVT</sequence>
<evidence type="ECO:0000256" key="1">
    <source>
        <dbReference type="SAM" id="MobiDB-lite"/>
    </source>
</evidence>
<keyword evidence="3" id="KW-1185">Reference proteome</keyword>
<accession>A0ABN8IVU0</accession>
<proteinExistence type="predicted"/>
<gene>
    <name evidence="2" type="ORF">IPOD504_LOCUS14053</name>
</gene>
<organism evidence="2 3">
    <name type="scientific">Iphiclides podalirius</name>
    <name type="common">scarce swallowtail</name>
    <dbReference type="NCBI Taxonomy" id="110791"/>
    <lineage>
        <taxon>Eukaryota</taxon>
        <taxon>Metazoa</taxon>
        <taxon>Ecdysozoa</taxon>
        <taxon>Arthropoda</taxon>
        <taxon>Hexapoda</taxon>
        <taxon>Insecta</taxon>
        <taxon>Pterygota</taxon>
        <taxon>Neoptera</taxon>
        <taxon>Endopterygota</taxon>
        <taxon>Lepidoptera</taxon>
        <taxon>Glossata</taxon>
        <taxon>Ditrysia</taxon>
        <taxon>Papilionoidea</taxon>
        <taxon>Papilionidae</taxon>
        <taxon>Papilioninae</taxon>
        <taxon>Iphiclides</taxon>
    </lineage>
</organism>
<name>A0ABN8IVU0_9NEOP</name>
<feature type="region of interest" description="Disordered" evidence="1">
    <location>
        <begin position="63"/>
        <end position="91"/>
    </location>
</feature>
<reference evidence="2" key="1">
    <citation type="submission" date="2022-03" db="EMBL/GenBank/DDBJ databases">
        <authorList>
            <person name="Martin H S."/>
        </authorList>
    </citation>
    <scope>NUCLEOTIDE SEQUENCE</scope>
</reference>
<protein>
    <submittedName>
        <fullName evidence="2">Uncharacterized protein</fullName>
    </submittedName>
</protein>
<dbReference type="EMBL" id="OW152817">
    <property type="protein sequence ID" value="CAH2068122.1"/>
    <property type="molecule type" value="Genomic_DNA"/>
</dbReference>
<feature type="non-terminal residue" evidence="2">
    <location>
        <position position="1"/>
    </location>
</feature>
<evidence type="ECO:0000313" key="3">
    <source>
        <dbReference type="Proteomes" id="UP000837857"/>
    </source>
</evidence>
<evidence type="ECO:0000313" key="2">
    <source>
        <dbReference type="EMBL" id="CAH2068122.1"/>
    </source>
</evidence>
<dbReference type="Proteomes" id="UP000837857">
    <property type="component" value="Chromosome 5"/>
</dbReference>